<organism evidence="1">
    <name type="scientific">Anguilla anguilla</name>
    <name type="common">European freshwater eel</name>
    <name type="synonym">Muraena anguilla</name>
    <dbReference type="NCBI Taxonomy" id="7936"/>
    <lineage>
        <taxon>Eukaryota</taxon>
        <taxon>Metazoa</taxon>
        <taxon>Chordata</taxon>
        <taxon>Craniata</taxon>
        <taxon>Vertebrata</taxon>
        <taxon>Euteleostomi</taxon>
        <taxon>Actinopterygii</taxon>
        <taxon>Neopterygii</taxon>
        <taxon>Teleostei</taxon>
        <taxon>Anguilliformes</taxon>
        <taxon>Anguillidae</taxon>
        <taxon>Anguilla</taxon>
    </lineage>
</organism>
<proteinExistence type="predicted"/>
<accession>A0A0E9UH41</accession>
<name>A0A0E9UH41_ANGAN</name>
<dbReference type="AlphaFoldDB" id="A0A0E9UH41"/>
<protein>
    <submittedName>
        <fullName evidence="1">Uncharacterized protein</fullName>
    </submittedName>
</protein>
<reference evidence="1" key="1">
    <citation type="submission" date="2014-11" db="EMBL/GenBank/DDBJ databases">
        <authorList>
            <person name="Amaro Gonzalez C."/>
        </authorList>
    </citation>
    <scope>NUCLEOTIDE SEQUENCE</scope>
</reference>
<sequence length="46" mass="5197">MCSARSAVILAYRIKVLRKSSLVGAHYENNTSYAKFKLNSDILLHN</sequence>
<evidence type="ECO:0000313" key="1">
    <source>
        <dbReference type="EMBL" id="JAH64545.1"/>
    </source>
</evidence>
<dbReference type="EMBL" id="GBXM01044032">
    <property type="protein sequence ID" value="JAH64545.1"/>
    <property type="molecule type" value="Transcribed_RNA"/>
</dbReference>
<reference evidence="1" key="2">
    <citation type="journal article" date="2015" name="Fish Shellfish Immunol.">
        <title>Early steps in the European eel (Anguilla anguilla)-Vibrio vulnificus interaction in the gills: Role of the RtxA13 toxin.</title>
        <authorList>
            <person name="Callol A."/>
            <person name="Pajuelo D."/>
            <person name="Ebbesson L."/>
            <person name="Teles M."/>
            <person name="MacKenzie S."/>
            <person name="Amaro C."/>
        </authorList>
    </citation>
    <scope>NUCLEOTIDE SEQUENCE</scope>
</reference>